<sequence>MNLIENGTNIEYFDNGYVIQINKDIKVFEEGKKTLKKLIQTQQNKLLLQARGGGIEPKKKIQKQPQKQLDEDEDFISYEPQEEQNDSDNDSISEVIEKPLKKYVRKRVVKTSKTPQINYTNPQLDLEELIRLRIENSFIKQQHQDAVKQIVKYKQKVKRNKQPKEKETKAPKEQVIEQIQAPLECYEEPVQSIEGIYDAMKHDYYRLKEQLDNRQFIAQTDSIVTQSIVVDQCVLFGLIEIQDEDWLPNVQNHVFSKSKATTERLARVD</sequence>
<comment type="caution">
    <text evidence="1">The sequence shown here is derived from an EMBL/GenBank/DDBJ whole genome shotgun (WGS) entry which is preliminary data.</text>
</comment>
<proteinExistence type="predicted"/>
<evidence type="ECO:0000313" key="1">
    <source>
        <dbReference type="EMBL" id="KAA6389738.1"/>
    </source>
</evidence>
<reference evidence="1 2" key="1">
    <citation type="submission" date="2019-03" db="EMBL/GenBank/DDBJ databases">
        <title>Single cell metagenomics reveals metabolic interactions within the superorganism composed of flagellate Streblomastix strix and complex community of Bacteroidetes bacteria on its surface.</title>
        <authorList>
            <person name="Treitli S.C."/>
            <person name="Kolisko M."/>
            <person name="Husnik F."/>
            <person name="Keeling P."/>
            <person name="Hampl V."/>
        </authorList>
    </citation>
    <scope>NUCLEOTIDE SEQUENCE [LARGE SCALE GENOMIC DNA]</scope>
    <source>
        <strain evidence="1">ST1C</strain>
    </source>
</reference>
<dbReference type="AlphaFoldDB" id="A0A5J4W4H6"/>
<dbReference type="Proteomes" id="UP000324800">
    <property type="component" value="Unassembled WGS sequence"/>
</dbReference>
<name>A0A5J4W4H6_9EUKA</name>
<evidence type="ECO:0000313" key="2">
    <source>
        <dbReference type="Proteomes" id="UP000324800"/>
    </source>
</evidence>
<protein>
    <submittedName>
        <fullName evidence="1">Uncharacterized protein</fullName>
    </submittedName>
</protein>
<organism evidence="1 2">
    <name type="scientific">Streblomastix strix</name>
    <dbReference type="NCBI Taxonomy" id="222440"/>
    <lineage>
        <taxon>Eukaryota</taxon>
        <taxon>Metamonada</taxon>
        <taxon>Preaxostyla</taxon>
        <taxon>Oxymonadida</taxon>
        <taxon>Streblomastigidae</taxon>
        <taxon>Streblomastix</taxon>
    </lineage>
</organism>
<gene>
    <name evidence="1" type="ORF">EZS28_014734</name>
</gene>
<dbReference type="EMBL" id="SNRW01003477">
    <property type="protein sequence ID" value="KAA6389738.1"/>
    <property type="molecule type" value="Genomic_DNA"/>
</dbReference>
<accession>A0A5J4W4H6</accession>